<reference evidence="2 3" key="1">
    <citation type="submission" date="2020-08" db="EMBL/GenBank/DDBJ databases">
        <title>Cohnella phylogeny.</title>
        <authorList>
            <person name="Dunlap C."/>
        </authorList>
    </citation>
    <scope>NUCLEOTIDE SEQUENCE [LARGE SCALE GENOMIC DNA]</scope>
    <source>
        <strain evidence="2 3">CBP 2801</strain>
    </source>
</reference>
<sequence>MRRNSWSKTGLWACAMLMVATSSGMASSAAAEGGAAPDAMTAAAAAKAQKPFKIRVVDAETGRGIPLVELMTTNKIKYYTDSAGYVAFDEPGLMNQSVFFFLSSHGYDYPADFFGNRGLAVDVTPGGSVTLQMNRVNIAQRLYRITGQGIYRDSTLLGLKTPIKEPLLNGLVMGQDSVQTIEYRNRLYWFWGDTDRPAYPLGNFRVTGATSKLPGKGGLDPDVGVDLSYLTNDDGFVKSLVPPLPDGAGIAWVFGLMTAKDDQGQERLLAGYSTHNPDLSAFGILVFNDEKNEFEPLVQFPDKNDWRHPGGQATYYEENGKGYWVFTEHRMPNLRVAADYDSILDYTQYEAFTCLTPGTTYDGANTSLERDAGGNLVWGWKRNTPPLQQDQEKELISLGLIKADDPRYFQLKDADTGDEVQIASGSVEWNDYRQSYVMIGQQVGGTPSGLGEIWYAEAPAPQGPWTTAKKIVTHNNYTFYNPAHDEFFDKDGGRVIYFEGTYTNTFTNAEPTPRYNYNQIMYRLDLDDPKLDLAPVSGPEAATP</sequence>
<dbReference type="SUPFAM" id="SSF75005">
    <property type="entry name" value="Arabinanase/levansucrase/invertase"/>
    <property type="match status" value="1"/>
</dbReference>
<organism evidence="2 3">
    <name type="scientific">Cohnella zeiphila</name>
    <dbReference type="NCBI Taxonomy" id="2761120"/>
    <lineage>
        <taxon>Bacteria</taxon>
        <taxon>Bacillati</taxon>
        <taxon>Bacillota</taxon>
        <taxon>Bacilli</taxon>
        <taxon>Bacillales</taxon>
        <taxon>Paenibacillaceae</taxon>
        <taxon>Cohnella</taxon>
    </lineage>
</organism>
<evidence type="ECO:0000256" key="1">
    <source>
        <dbReference type="SAM" id="SignalP"/>
    </source>
</evidence>
<gene>
    <name evidence="2" type="ORF">H7C18_27265</name>
</gene>
<dbReference type="AlphaFoldDB" id="A0A7X0VYM5"/>
<protein>
    <recommendedName>
        <fullName evidence="4">DUF4185 domain-containing protein</fullName>
    </recommendedName>
</protein>
<evidence type="ECO:0008006" key="4">
    <source>
        <dbReference type="Google" id="ProtNLM"/>
    </source>
</evidence>
<feature type="signal peptide" evidence="1">
    <location>
        <begin position="1"/>
        <end position="26"/>
    </location>
</feature>
<dbReference type="Proteomes" id="UP000564644">
    <property type="component" value="Unassembled WGS sequence"/>
</dbReference>
<evidence type="ECO:0000313" key="2">
    <source>
        <dbReference type="EMBL" id="MBB6734632.1"/>
    </source>
</evidence>
<proteinExistence type="predicted"/>
<evidence type="ECO:0000313" key="3">
    <source>
        <dbReference type="Proteomes" id="UP000564644"/>
    </source>
</evidence>
<feature type="chain" id="PRO_5039465792" description="DUF4185 domain-containing protein" evidence="1">
    <location>
        <begin position="27"/>
        <end position="544"/>
    </location>
</feature>
<dbReference type="RefSeq" id="WP_185132296.1">
    <property type="nucleotide sequence ID" value="NZ_JACJVO010000035.1"/>
</dbReference>
<keyword evidence="1" id="KW-0732">Signal</keyword>
<comment type="caution">
    <text evidence="2">The sequence shown here is derived from an EMBL/GenBank/DDBJ whole genome shotgun (WGS) entry which is preliminary data.</text>
</comment>
<accession>A0A7X0VYM5</accession>
<keyword evidence="3" id="KW-1185">Reference proteome</keyword>
<dbReference type="InterPro" id="IPR023296">
    <property type="entry name" value="Glyco_hydro_beta-prop_sf"/>
</dbReference>
<dbReference type="EMBL" id="JACJVO010000035">
    <property type="protein sequence ID" value="MBB6734632.1"/>
    <property type="molecule type" value="Genomic_DNA"/>
</dbReference>
<dbReference type="Gene3D" id="2.115.10.20">
    <property type="entry name" value="Glycosyl hydrolase domain, family 43"/>
    <property type="match status" value="1"/>
</dbReference>
<name>A0A7X0VYM5_9BACL</name>